<protein>
    <recommendedName>
        <fullName evidence="3">DUF4015 domain-containing protein</fullName>
    </recommendedName>
</protein>
<feature type="chain" id="PRO_5002874062" description="DUF4015 domain-containing protein" evidence="2">
    <location>
        <begin position="27"/>
        <end position="443"/>
    </location>
</feature>
<dbReference type="InterPro" id="IPR017853">
    <property type="entry name" value="GH"/>
</dbReference>
<evidence type="ECO:0000259" key="3">
    <source>
        <dbReference type="Pfam" id="PF13200"/>
    </source>
</evidence>
<proteinExistence type="predicted"/>
<dbReference type="Pfam" id="PF13200">
    <property type="entry name" value="DUF4015"/>
    <property type="match status" value="1"/>
</dbReference>
<keyword evidence="2" id="KW-0732">Signal</keyword>
<keyword evidence="5" id="KW-1185">Reference proteome</keyword>
<dbReference type="Gene3D" id="3.20.20.80">
    <property type="entry name" value="Glycosidases"/>
    <property type="match status" value="1"/>
</dbReference>
<dbReference type="PROSITE" id="PS51257">
    <property type="entry name" value="PROKAR_LIPOPROTEIN"/>
    <property type="match status" value="1"/>
</dbReference>
<dbReference type="RefSeq" id="WP_015925821.1">
    <property type="nucleotide sequence ID" value="NC_011898.1"/>
</dbReference>
<evidence type="ECO:0000313" key="4">
    <source>
        <dbReference type="EMBL" id="ACL76732.1"/>
    </source>
</evidence>
<organism evidence="4 5">
    <name type="scientific">Ruminiclostridium cellulolyticum (strain ATCC 35319 / DSM 5812 / JCM 6584 / H10)</name>
    <name type="common">Clostridium cellulolyticum</name>
    <dbReference type="NCBI Taxonomy" id="394503"/>
    <lineage>
        <taxon>Bacteria</taxon>
        <taxon>Bacillati</taxon>
        <taxon>Bacillota</taxon>
        <taxon>Clostridia</taxon>
        <taxon>Eubacteriales</taxon>
        <taxon>Oscillospiraceae</taxon>
        <taxon>Ruminiclostridium</taxon>
    </lineage>
</organism>
<dbReference type="SUPFAM" id="SSF51445">
    <property type="entry name" value="(Trans)glycosidases"/>
    <property type="match status" value="1"/>
</dbReference>
<sequence length="443" mass="48651" precursor="true">MSKRKNITTVVTSLFLSLTVATGAFFLTGCNENGTKAPQSVNTSGKTAEQTNAASSSAASIKTKPSDTTSANSTAAASDSTKQEQIPQSTGLQLSPGIEQVKVKAVYLTGPSAGSAARIDKIISMAKNTELNTVVIDVKEDGAVNYTTNLDLVKKYGKQVKYYNPKDVIKKLHDNGIYVIGRIVVFKDPVLAKNRADLGVKAPSGKLWLENGTTPWTNPYMEEVWDYNLAIAKEAISYGFDEIQFDYVRFPTGGKKSFNFGTNVPEKAEAINGFLAKSQKELHQELGVPVSADVFAIIIESKLDGESIGQRFQEVGKDIYCISPMIYPSHYANNSPKGIMSNGVGQMINGVTYTKPDLDPYGVVYNSLLSAKKKISETTGYKAKLRPYIQAFTAKYLPAGYFQTYGSEQVKQQIKAIYDAGYEEWILWDPSNKYQESYFEKEK</sequence>
<name>B8I5J6_RUMCH</name>
<reference evidence="4 5" key="1">
    <citation type="submission" date="2009-01" db="EMBL/GenBank/DDBJ databases">
        <title>Complete sequence of Clostridium cellulolyticum H10.</title>
        <authorList>
            <consortium name="US DOE Joint Genome Institute"/>
            <person name="Lucas S."/>
            <person name="Copeland A."/>
            <person name="Lapidus A."/>
            <person name="Glavina del Rio T."/>
            <person name="Dalin E."/>
            <person name="Tice H."/>
            <person name="Bruce D."/>
            <person name="Goodwin L."/>
            <person name="Pitluck S."/>
            <person name="Chertkov O."/>
            <person name="Saunders E."/>
            <person name="Brettin T."/>
            <person name="Detter J.C."/>
            <person name="Han C."/>
            <person name="Larimer F."/>
            <person name="Land M."/>
            <person name="Hauser L."/>
            <person name="Kyrpides N."/>
            <person name="Ivanova N."/>
            <person name="Zhou J."/>
            <person name="Richardson P."/>
        </authorList>
    </citation>
    <scope>NUCLEOTIDE SEQUENCE [LARGE SCALE GENOMIC DNA]</scope>
    <source>
        <strain evidence="5">ATCC 35319 / DSM 5812 / JCM 6584 / H10</strain>
    </source>
</reference>
<feature type="signal peptide" evidence="2">
    <location>
        <begin position="1"/>
        <end position="26"/>
    </location>
</feature>
<dbReference type="KEGG" id="cce:Ccel_2402"/>
<feature type="compositionally biased region" description="Polar residues" evidence="1">
    <location>
        <begin position="36"/>
        <end position="52"/>
    </location>
</feature>
<dbReference type="HOGENOM" id="CLU_030168_2_0_9"/>
<feature type="domain" description="DUF4015" evidence="3">
    <location>
        <begin position="105"/>
        <end position="434"/>
    </location>
</feature>
<dbReference type="Proteomes" id="UP000001349">
    <property type="component" value="Chromosome"/>
</dbReference>
<dbReference type="EMBL" id="CP001348">
    <property type="protein sequence ID" value="ACL76732.1"/>
    <property type="molecule type" value="Genomic_DNA"/>
</dbReference>
<evidence type="ECO:0000256" key="1">
    <source>
        <dbReference type="SAM" id="MobiDB-lite"/>
    </source>
</evidence>
<dbReference type="InterPro" id="IPR052177">
    <property type="entry name" value="Divisome_Glycosyl_Hydrolase"/>
</dbReference>
<dbReference type="PANTHER" id="PTHR43405">
    <property type="entry name" value="GLYCOSYL HYDROLASE DIGH"/>
    <property type="match status" value="1"/>
</dbReference>
<dbReference type="PANTHER" id="PTHR43405:SF1">
    <property type="entry name" value="GLYCOSYL HYDROLASE DIGH"/>
    <property type="match status" value="1"/>
</dbReference>
<feature type="region of interest" description="Disordered" evidence="1">
    <location>
        <begin position="36"/>
        <end position="91"/>
    </location>
</feature>
<evidence type="ECO:0000313" key="5">
    <source>
        <dbReference type="Proteomes" id="UP000001349"/>
    </source>
</evidence>
<dbReference type="InterPro" id="IPR025275">
    <property type="entry name" value="DUF4015"/>
</dbReference>
<accession>B8I5J6</accession>
<evidence type="ECO:0000256" key="2">
    <source>
        <dbReference type="SAM" id="SignalP"/>
    </source>
</evidence>
<feature type="compositionally biased region" description="Low complexity" evidence="1">
    <location>
        <begin position="53"/>
        <end position="80"/>
    </location>
</feature>
<gene>
    <name evidence="4" type="ordered locus">Ccel_2402</name>
</gene>
<dbReference type="OrthoDB" id="9774125at2"/>
<dbReference type="STRING" id="394503.Ccel_2402"/>
<dbReference type="AlphaFoldDB" id="B8I5J6"/>
<dbReference type="eggNOG" id="COG1306">
    <property type="taxonomic scope" value="Bacteria"/>
</dbReference>